<proteinExistence type="inferred from homology"/>
<evidence type="ECO:0000256" key="3">
    <source>
        <dbReference type="ARBA" id="ARBA00022643"/>
    </source>
</evidence>
<evidence type="ECO:0000256" key="1">
    <source>
        <dbReference type="ARBA" id="ARBA00007118"/>
    </source>
</evidence>
<name>F6EV93_SPHCR</name>
<dbReference type="EC" id="1.-.-.-" evidence="7"/>
<dbReference type="GO" id="GO:0016491">
    <property type="term" value="F:oxidoreductase activity"/>
    <property type="evidence" value="ECO:0007669"/>
    <property type="project" value="UniProtKB-UniRule"/>
</dbReference>
<sequence>MRRKGGRAIWNAMFNDRTSPLSLLQTRRSGKPRDLIAPGPDEGQLRAILEVAQRTPDHGKLAPWRFVIVPLEKRGTLATLLENAYRAEKPDAGRLEIEAMHQFAHQAPTLVVALSAPVEGSKIPLWEQQLSVGAAIMNLLHATHALGFAGGWLTGWPSYNEDVRAAFAQGNERIAGFVFIGTPGKAQEERPRPEYDNIVSVWDR</sequence>
<feature type="binding site" description="in other chain" evidence="8">
    <location>
        <begin position="152"/>
        <end position="154"/>
    </location>
    <ligand>
        <name>FMN</name>
        <dbReference type="ChEBI" id="CHEBI:58210"/>
        <note>ligand shared between dimeric partners</note>
    </ligand>
</feature>
<feature type="binding site" description="in other chain" evidence="8">
    <location>
        <begin position="27"/>
        <end position="29"/>
    </location>
    <ligand>
        <name>FMN</name>
        <dbReference type="ChEBI" id="CHEBI:58210"/>
        <note>ligand shared between dimeric partners</note>
    </ligand>
</feature>
<feature type="binding site" evidence="8">
    <location>
        <position position="54"/>
    </location>
    <ligand>
        <name>FMN</name>
        <dbReference type="ChEBI" id="CHEBI:58210"/>
        <note>ligand shared between dimeric partners</note>
    </ligand>
</feature>
<dbReference type="Pfam" id="PF00881">
    <property type="entry name" value="Nitroreductase"/>
    <property type="match status" value="1"/>
</dbReference>
<evidence type="ECO:0000256" key="5">
    <source>
        <dbReference type="ARBA" id="ARBA00023002"/>
    </source>
</evidence>
<comment type="similarity">
    <text evidence="1 7">Belongs to the nitroreductase family.</text>
</comment>
<keyword evidence="5 7" id="KW-0560">Oxidoreductase</keyword>
<dbReference type="PIRSF" id="PIRSF000232">
    <property type="entry name" value="YdjA"/>
    <property type="match status" value="1"/>
</dbReference>
<evidence type="ECO:0000313" key="10">
    <source>
        <dbReference type="EMBL" id="AEG48843.1"/>
    </source>
</evidence>
<evidence type="ECO:0000256" key="8">
    <source>
        <dbReference type="PIRSR" id="PIRSR000232-1"/>
    </source>
</evidence>
<gene>
    <name evidence="10" type="ORF">Sphch_1153</name>
</gene>
<dbReference type="HOGENOM" id="CLU_070764_5_0_5"/>
<dbReference type="PANTHER" id="PTHR43821:SF1">
    <property type="entry name" value="NAD(P)H NITROREDUCTASE YDJA-RELATED"/>
    <property type="match status" value="1"/>
</dbReference>
<evidence type="ECO:0000313" key="11">
    <source>
        <dbReference type="Proteomes" id="UP000007150"/>
    </source>
</evidence>
<reference evidence="10 11" key="1">
    <citation type="submission" date="2011-05" db="EMBL/GenBank/DDBJ databases">
        <title>Complete sequence of chromosome 1 of Sphingobium chlorophenolicum L-1.</title>
        <authorList>
            <consortium name="US DOE Joint Genome Institute"/>
            <person name="Lucas S."/>
            <person name="Han J."/>
            <person name="Lapidus A."/>
            <person name="Cheng J.-F."/>
            <person name="Goodwin L."/>
            <person name="Pitluck S."/>
            <person name="Peters L."/>
            <person name="Daligault H."/>
            <person name="Han C."/>
            <person name="Tapia R."/>
            <person name="Land M."/>
            <person name="Hauser L."/>
            <person name="Kyrpides N."/>
            <person name="Ivanova N."/>
            <person name="Pagani I."/>
            <person name="Turner P."/>
            <person name="Copley S."/>
            <person name="Woyke T."/>
        </authorList>
    </citation>
    <scope>NUCLEOTIDE SEQUENCE [LARGE SCALE GENOMIC DNA]</scope>
    <source>
        <strain evidence="10 11">L-1</strain>
    </source>
</reference>
<organism evidence="10 11">
    <name type="scientific">Sphingobium chlorophenolicum L-1</name>
    <dbReference type="NCBI Taxonomy" id="690566"/>
    <lineage>
        <taxon>Bacteria</taxon>
        <taxon>Pseudomonadati</taxon>
        <taxon>Pseudomonadota</taxon>
        <taxon>Alphaproteobacteria</taxon>
        <taxon>Sphingomonadales</taxon>
        <taxon>Sphingomonadaceae</taxon>
        <taxon>Sphingobium</taxon>
    </lineage>
</organism>
<evidence type="ECO:0000256" key="2">
    <source>
        <dbReference type="ARBA" id="ARBA00022630"/>
    </source>
</evidence>
<evidence type="ECO:0000256" key="6">
    <source>
        <dbReference type="ARBA" id="ARBA00023027"/>
    </source>
</evidence>
<dbReference type="InterPro" id="IPR000415">
    <property type="entry name" value="Nitroreductase-like"/>
</dbReference>
<dbReference type="AlphaFoldDB" id="F6EV93"/>
<evidence type="ECO:0000256" key="7">
    <source>
        <dbReference type="PIRNR" id="PIRNR000232"/>
    </source>
</evidence>
<feature type="binding site" evidence="8">
    <location>
        <position position="58"/>
    </location>
    <ligand>
        <name>FMN</name>
        <dbReference type="ChEBI" id="CHEBI:58210"/>
        <note>ligand shared between dimeric partners</note>
    </ligand>
</feature>
<dbReference type="CDD" id="cd02135">
    <property type="entry name" value="YdjA-like"/>
    <property type="match status" value="1"/>
</dbReference>
<protein>
    <recommendedName>
        <fullName evidence="7">Putative NAD(P)H nitroreductase</fullName>
        <ecNumber evidence="7">1.-.-.-</ecNumber>
    </recommendedName>
</protein>
<feature type="domain" description="Nitroreductase" evidence="9">
    <location>
        <begin position="38"/>
        <end position="181"/>
    </location>
</feature>
<dbReference type="InterPro" id="IPR026021">
    <property type="entry name" value="YdjA-like"/>
</dbReference>
<comment type="cofactor">
    <cofactor evidence="8">
        <name>FMN</name>
        <dbReference type="ChEBI" id="CHEBI:58210"/>
    </cofactor>
    <text evidence="8">Binds 1 FMN per subunit.</text>
</comment>
<evidence type="ECO:0000256" key="4">
    <source>
        <dbReference type="ARBA" id="ARBA00022857"/>
    </source>
</evidence>
<keyword evidence="11" id="KW-1185">Reference proteome</keyword>
<keyword evidence="6 7" id="KW-0520">NAD</keyword>
<dbReference type="InterPro" id="IPR029479">
    <property type="entry name" value="Nitroreductase"/>
</dbReference>
<dbReference type="EMBL" id="CP002798">
    <property type="protein sequence ID" value="AEG48843.1"/>
    <property type="molecule type" value="Genomic_DNA"/>
</dbReference>
<accession>F6EV93</accession>
<keyword evidence="2 7" id="KW-0285">Flavoprotein</keyword>
<dbReference type="PANTHER" id="PTHR43821">
    <property type="entry name" value="NAD(P)H NITROREDUCTASE YDJA-RELATED"/>
    <property type="match status" value="1"/>
</dbReference>
<keyword evidence="3 7" id="KW-0288">FMN</keyword>
<dbReference type="Proteomes" id="UP000007150">
    <property type="component" value="Chromosome 1"/>
</dbReference>
<dbReference type="STRING" id="690566.Sphch_1153"/>
<keyword evidence="4 7" id="KW-0521">NADP</keyword>
<evidence type="ECO:0000259" key="9">
    <source>
        <dbReference type="Pfam" id="PF00881"/>
    </source>
</evidence>
<dbReference type="Gene3D" id="3.40.109.10">
    <property type="entry name" value="NADH Oxidase"/>
    <property type="match status" value="1"/>
</dbReference>
<dbReference type="InterPro" id="IPR052530">
    <property type="entry name" value="NAD(P)H_nitroreductase"/>
</dbReference>
<dbReference type="KEGG" id="sch:Sphch_1153"/>
<dbReference type="SUPFAM" id="SSF55469">
    <property type="entry name" value="FMN-dependent nitroreductase-like"/>
    <property type="match status" value="1"/>
</dbReference>